<proteinExistence type="predicted"/>
<name>A0A5C5YV03_9BACT</name>
<sequence>MTPVTVEQIDSLVPFLEPFAANGFVAGEWQGRAGQFPWFDFVDVVDEFLQALYRQNWVSPECNWTEWQDTANTFMEEPSKIETADAQTIRKLFTTHVRANRFCEGHLASMFENGHIVLLLRRLQTIRSEMERA</sequence>
<accession>A0A5C5YV03</accession>
<dbReference type="InterPro" id="IPR045425">
    <property type="entry name" value="DUF6508"/>
</dbReference>
<keyword evidence="2" id="KW-1185">Reference proteome</keyword>
<dbReference type="RefSeq" id="WP_146394017.1">
    <property type="nucleotide sequence ID" value="NZ_SJPJ01000001.1"/>
</dbReference>
<dbReference type="InterPro" id="IPR047046">
    <property type="entry name" value="YpjD/YvdC"/>
</dbReference>
<dbReference type="OrthoDB" id="274807at2"/>
<organism evidence="1 2">
    <name type="scientific">Novipirellula herctigrandis</name>
    <dbReference type="NCBI Taxonomy" id="2527986"/>
    <lineage>
        <taxon>Bacteria</taxon>
        <taxon>Pseudomonadati</taxon>
        <taxon>Planctomycetota</taxon>
        <taxon>Planctomycetia</taxon>
        <taxon>Pirellulales</taxon>
        <taxon>Pirellulaceae</taxon>
        <taxon>Novipirellula</taxon>
    </lineage>
</organism>
<reference evidence="1 2" key="1">
    <citation type="submission" date="2019-02" db="EMBL/GenBank/DDBJ databases">
        <title>Deep-cultivation of Planctomycetes and their phenomic and genomic characterization uncovers novel biology.</title>
        <authorList>
            <person name="Wiegand S."/>
            <person name="Jogler M."/>
            <person name="Boedeker C."/>
            <person name="Pinto D."/>
            <person name="Vollmers J."/>
            <person name="Rivas-Marin E."/>
            <person name="Kohn T."/>
            <person name="Peeters S.H."/>
            <person name="Heuer A."/>
            <person name="Rast P."/>
            <person name="Oberbeckmann S."/>
            <person name="Bunk B."/>
            <person name="Jeske O."/>
            <person name="Meyerdierks A."/>
            <person name="Storesund J.E."/>
            <person name="Kallscheuer N."/>
            <person name="Luecker S."/>
            <person name="Lage O.M."/>
            <person name="Pohl T."/>
            <person name="Merkel B.J."/>
            <person name="Hornburger P."/>
            <person name="Mueller R.-W."/>
            <person name="Bruemmer F."/>
            <person name="Labrenz M."/>
            <person name="Spormann A.M."/>
            <person name="Op Den Camp H."/>
            <person name="Overmann J."/>
            <person name="Amann R."/>
            <person name="Jetten M.S.M."/>
            <person name="Mascher T."/>
            <person name="Medema M.H."/>
            <person name="Devos D.P."/>
            <person name="Kaster A.-K."/>
            <person name="Ovreas L."/>
            <person name="Rohde M."/>
            <person name="Galperin M.Y."/>
            <person name="Jogler C."/>
        </authorList>
    </citation>
    <scope>NUCLEOTIDE SEQUENCE [LARGE SCALE GENOMIC DNA]</scope>
    <source>
        <strain evidence="1 2">CA13</strain>
    </source>
</reference>
<dbReference type="AlphaFoldDB" id="A0A5C5YV03"/>
<dbReference type="PANTHER" id="PTHR42692">
    <property type="entry name" value="NUCLEOTIDE PYROPHOSPHOHYDROLASE"/>
    <property type="match status" value="1"/>
</dbReference>
<evidence type="ECO:0000313" key="2">
    <source>
        <dbReference type="Proteomes" id="UP000315010"/>
    </source>
</evidence>
<evidence type="ECO:0000313" key="1">
    <source>
        <dbReference type="EMBL" id="TWT78879.1"/>
    </source>
</evidence>
<comment type="caution">
    <text evidence="1">The sequence shown here is derived from an EMBL/GenBank/DDBJ whole genome shotgun (WGS) entry which is preliminary data.</text>
</comment>
<dbReference type="PANTHER" id="PTHR42692:SF1">
    <property type="entry name" value="NUCLEOTIDE PYROPHOSPHOHYDROLASE"/>
    <property type="match status" value="1"/>
</dbReference>
<dbReference type="Proteomes" id="UP000315010">
    <property type="component" value="Unassembled WGS sequence"/>
</dbReference>
<dbReference type="Pfam" id="PF20118">
    <property type="entry name" value="DUF6508"/>
    <property type="match status" value="1"/>
</dbReference>
<gene>
    <name evidence="1" type="ORF">CA13_02760</name>
</gene>
<dbReference type="EMBL" id="SJPJ01000001">
    <property type="protein sequence ID" value="TWT78879.1"/>
    <property type="molecule type" value="Genomic_DNA"/>
</dbReference>
<protein>
    <submittedName>
        <fullName evidence="1">Uncharacterized protein</fullName>
    </submittedName>
</protein>